<reference evidence="3" key="1">
    <citation type="submission" date="2020-12" db="EMBL/GenBank/DDBJ databases">
        <title>M. sibirica DSM 26468T genome.</title>
        <authorList>
            <person name="Thieme N."/>
            <person name="Rettenmaier R."/>
            <person name="Zverlov V."/>
            <person name="Liebl W."/>
        </authorList>
    </citation>
    <scope>NUCLEOTIDE SEQUENCE</scope>
    <source>
        <strain evidence="3">DSM 26468</strain>
    </source>
</reference>
<evidence type="ECO:0000313" key="4">
    <source>
        <dbReference type="Proteomes" id="UP000623269"/>
    </source>
</evidence>
<dbReference type="GO" id="GO:0008236">
    <property type="term" value="F:serine-type peptidase activity"/>
    <property type="evidence" value="ECO:0007669"/>
    <property type="project" value="InterPro"/>
</dbReference>
<evidence type="ECO:0000313" key="3">
    <source>
        <dbReference type="EMBL" id="MBH1941962.1"/>
    </source>
</evidence>
<dbReference type="InterPro" id="IPR029045">
    <property type="entry name" value="ClpP/crotonase-like_dom_sf"/>
</dbReference>
<dbReference type="Gene3D" id="3.30.750.44">
    <property type="match status" value="1"/>
</dbReference>
<dbReference type="PANTHER" id="PTHR32060:SF30">
    <property type="entry name" value="CARBOXY-TERMINAL PROCESSING PROTEASE CTPA"/>
    <property type="match status" value="1"/>
</dbReference>
<dbReference type="PANTHER" id="PTHR32060">
    <property type="entry name" value="TAIL-SPECIFIC PROTEASE"/>
    <property type="match status" value="1"/>
</dbReference>
<organism evidence="3 4">
    <name type="scientific">Mobilitalea sibirica</name>
    <dbReference type="NCBI Taxonomy" id="1462919"/>
    <lineage>
        <taxon>Bacteria</taxon>
        <taxon>Bacillati</taxon>
        <taxon>Bacillota</taxon>
        <taxon>Clostridia</taxon>
        <taxon>Lachnospirales</taxon>
        <taxon>Lachnospiraceae</taxon>
        <taxon>Mobilitalea</taxon>
    </lineage>
</organism>
<dbReference type="Proteomes" id="UP000623269">
    <property type="component" value="Unassembled WGS sequence"/>
</dbReference>
<keyword evidence="1" id="KW-0472">Membrane</keyword>
<keyword evidence="4" id="KW-1185">Reference proteome</keyword>
<dbReference type="RefSeq" id="WP_197662211.1">
    <property type="nucleotide sequence ID" value="NZ_JAEAGR010000016.1"/>
</dbReference>
<comment type="caution">
    <text evidence="3">The sequence shown here is derived from an EMBL/GenBank/DDBJ whole genome shotgun (WGS) entry which is preliminary data.</text>
</comment>
<evidence type="ECO:0000259" key="2">
    <source>
        <dbReference type="Pfam" id="PF03572"/>
    </source>
</evidence>
<keyword evidence="1" id="KW-1133">Transmembrane helix</keyword>
<dbReference type="GO" id="GO:0007165">
    <property type="term" value="P:signal transduction"/>
    <property type="evidence" value="ECO:0007669"/>
    <property type="project" value="TreeGrafter"/>
</dbReference>
<dbReference type="AlphaFoldDB" id="A0A8J7HDE7"/>
<dbReference type="GO" id="GO:0004175">
    <property type="term" value="F:endopeptidase activity"/>
    <property type="evidence" value="ECO:0007669"/>
    <property type="project" value="TreeGrafter"/>
</dbReference>
<dbReference type="Gene3D" id="3.90.226.10">
    <property type="entry name" value="2-enoyl-CoA Hydratase, Chain A, domain 1"/>
    <property type="match status" value="1"/>
</dbReference>
<dbReference type="GO" id="GO:0030288">
    <property type="term" value="C:outer membrane-bounded periplasmic space"/>
    <property type="evidence" value="ECO:0007669"/>
    <property type="project" value="TreeGrafter"/>
</dbReference>
<dbReference type="GO" id="GO:0006508">
    <property type="term" value="P:proteolysis"/>
    <property type="evidence" value="ECO:0007669"/>
    <property type="project" value="InterPro"/>
</dbReference>
<accession>A0A8J7HDE7</accession>
<proteinExistence type="predicted"/>
<dbReference type="EMBL" id="JAEAGR010000016">
    <property type="protein sequence ID" value="MBH1941962.1"/>
    <property type="molecule type" value="Genomic_DNA"/>
</dbReference>
<gene>
    <name evidence="3" type="ORF">I5677_13760</name>
</gene>
<feature type="transmembrane region" description="Helical" evidence="1">
    <location>
        <begin position="7"/>
        <end position="25"/>
    </location>
</feature>
<name>A0A8J7HDE7_9FIRM</name>
<dbReference type="InterPro" id="IPR005151">
    <property type="entry name" value="Tail-specific_protease"/>
</dbReference>
<dbReference type="Pfam" id="PF03572">
    <property type="entry name" value="Peptidase_S41"/>
    <property type="match status" value="1"/>
</dbReference>
<dbReference type="SUPFAM" id="SSF52096">
    <property type="entry name" value="ClpP/crotonase"/>
    <property type="match status" value="1"/>
</dbReference>
<keyword evidence="1" id="KW-0812">Transmembrane</keyword>
<sequence length="534" mass="62418">MRKVCKISVISILAVLFLIMCYIGYEIVHLKIFASEFTVTELNKKQKEEDFKYLTDIVQKIYPFDAGVSKVKGLDNINDLRNSYIERAKETKDNLEFIKLFIEYTDRLRQAGHGGIMFFDNFDLYQSYTMDISKDNYYKSQYWRELFSKLNLYVHGDIKISYFDGEYIIAEDCYLSEKPEVLQNQVFVPKDSKLLMVNDVSVDQFVKTLQDITPLRYDEVHKKVFTTGLFMKDPGEDKKGWKLEYQLPDGNIALGYLKKELGFIEQDPSKLYPYSNIYCSKLSESTAYMKINSFEGQYKKNDKEVIDTFMKSSKGELKKLIIDLRGNQGGEPTYWMDLLVRPLLKDTMVYKQKTAVKKGFFDKMGYRYKAYRFIYSNDLLDKNVNHITEIKKIKDDHLDAQVWEVYEITRSFTPKDRFDFEGQVYVLVDNDSISAADSFVTAVRELKIAKVVGANTYGWGNIFIAPMVYVLPNSGLMFRMDVELAYNVDDKETSIYGTAPDINLAPSMYPTSYPISYQREELLQEEWIQWCIQN</sequence>
<feature type="domain" description="Tail specific protease" evidence="2">
    <location>
        <begin position="286"/>
        <end position="503"/>
    </location>
</feature>
<protein>
    <recommendedName>
        <fullName evidence="2">Tail specific protease domain-containing protein</fullName>
    </recommendedName>
</protein>
<evidence type="ECO:0000256" key="1">
    <source>
        <dbReference type="SAM" id="Phobius"/>
    </source>
</evidence>